<reference evidence="1" key="1">
    <citation type="submission" date="2023-10" db="EMBL/GenBank/DDBJ databases">
        <authorList>
            <person name="Chen Y."/>
            <person name="Shah S."/>
            <person name="Dougan E. K."/>
            <person name="Thang M."/>
            <person name="Chan C."/>
        </authorList>
    </citation>
    <scope>NUCLEOTIDE SEQUENCE [LARGE SCALE GENOMIC DNA]</scope>
</reference>
<protein>
    <recommendedName>
        <fullName evidence="3">DNA-directed RNA polymerase</fullName>
    </recommendedName>
</protein>
<feature type="non-terminal residue" evidence="1">
    <location>
        <position position="1"/>
    </location>
</feature>
<evidence type="ECO:0008006" key="3">
    <source>
        <dbReference type="Google" id="ProtNLM"/>
    </source>
</evidence>
<name>A0ABN9QIR1_9DINO</name>
<dbReference type="Proteomes" id="UP001189429">
    <property type="component" value="Unassembled WGS sequence"/>
</dbReference>
<organism evidence="1 2">
    <name type="scientific">Prorocentrum cordatum</name>
    <dbReference type="NCBI Taxonomy" id="2364126"/>
    <lineage>
        <taxon>Eukaryota</taxon>
        <taxon>Sar</taxon>
        <taxon>Alveolata</taxon>
        <taxon>Dinophyceae</taxon>
        <taxon>Prorocentrales</taxon>
        <taxon>Prorocentraceae</taxon>
        <taxon>Prorocentrum</taxon>
    </lineage>
</organism>
<keyword evidence="2" id="KW-1185">Reference proteome</keyword>
<dbReference type="EMBL" id="CAUYUJ010003589">
    <property type="protein sequence ID" value="CAK0805911.1"/>
    <property type="molecule type" value="Genomic_DNA"/>
</dbReference>
<proteinExistence type="predicted"/>
<feature type="non-terminal residue" evidence="1">
    <location>
        <position position="104"/>
    </location>
</feature>
<evidence type="ECO:0000313" key="1">
    <source>
        <dbReference type="EMBL" id="CAK0805911.1"/>
    </source>
</evidence>
<comment type="caution">
    <text evidence="1">The sequence shown here is derived from an EMBL/GenBank/DDBJ whole genome shotgun (WGS) entry which is preliminary data.</text>
</comment>
<gene>
    <name evidence="1" type="ORF">PCOR1329_LOCUS12318</name>
</gene>
<evidence type="ECO:0000313" key="2">
    <source>
        <dbReference type="Proteomes" id="UP001189429"/>
    </source>
</evidence>
<sequence length="104" mass="11334">DAIMCTTILDYPECGQILENDGDTGYAYRRIVVDDDMLRPAAAKACHCRKDRQTGSTVIHREIGARAAKAESKKVPSDLASSSISDKLSEKGLENIPVIIRVAE</sequence>
<accession>A0ABN9QIR1</accession>